<dbReference type="InterPro" id="IPR002347">
    <property type="entry name" value="SDR_fam"/>
</dbReference>
<evidence type="ECO:0000313" key="2">
    <source>
        <dbReference type="EMBL" id="KAI1696665.1"/>
    </source>
</evidence>
<dbReference type="Proteomes" id="UP001201812">
    <property type="component" value="Unassembled WGS sequence"/>
</dbReference>
<evidence type="ECO:0000313" key="3">
    <source>
        <dbReference type="Proteomes" id="UP001201812"/>
    </source>
</evidence>
<sequence length="331" mass="37615">MAPQTYKRTILITGATDGIGKQLALELSAKTNENFVIIHGRSKRKCEETLEYLLHENKLGPVSSNVDYVAADFSHLNEVCRMAEEVKLRFPRLNMFVGCASILVPRKLKSHDGFELTLQVNHLSHYILWNSLLPVFENNAPSRILTVGSMLHTINFMDFHDSFFDDVMCEKRFYDKFAQYSRTKLMNHLATFYIHRLLFKHGKQFQVTANVVDADQKTDRRVSRTYNNHFNALSASESHLNAHANGIQTLARLVENPEFATVSGKYFDANGKEIRKSADAGDVRLQNRLWEASKQLCNGILFPENSNSIETNGHTNSIQTNSIPAVINNVH</sequence>
<dbReference type="EMBL" id="JAKKPZ010000314">
    <property type="protein sequence ID" value="KAI1696665.1"/>
    <property type="molecule type" value="Genomic_DNA"/>
</dbReference>
<gene>
    <name evidence="2" type="ORF">DdX_18931</name>
</gene>
<dbReference type="InterPro" id="IPR036291">
    <property type="entry name" value="NAD(P)-bd_dom_sf"/>
</dbReference>
<dbReference type="AlphaFoldDB" id="A0AAD4MJS8"/>
<comment type="caution">
    <text evidence="2">The sequence shown here is derived from an EMBL/GenBank/DDBJ whole genome shotgun (WGS) entry which is preliminary data.</text>
</comment>
<keyword evidence="3" id="KW-1185">Reference proteome</keyword>
<dbReference type="PANTHER" id="PTHR43157:SF31">
    <property type="entry name" value="PHOSPHATIDYLINOSITOL-GLYCAN BIOSYNTHESIS CLASS F PROTEIN"/>
    <property type="match status" value="1"/>
</dbReference>
<evidence type="ECO:0000256" key="1">
    <source>
        <dbReference type="ARBA" id="ARBA00023002"/>
    </source>
</evidence>
<proteinExistence type="predicted"/>
<protein>
    <submittedName>
        <fullName evidence="2">Short chain dehydrogenase domain-containing protein</fullName>
    </submittedName>
</protein>
<organism evidence="2 3">
    <name type="scientific">Ditylenchus destructor</name>
    <dbReference type="NCBI Taxonomy" id="166010"/>
    <lineage>
        <taxon>Eukaryota</taxon>
        <taxon>Metazoa</taxon>
        <taxon>Ecdysozoa</taxon>
        <taxon>Nematoda</taxon>
        <taxon>Chromadorea</taxon>
        <taxon>Rhabditida</taxon>
        <taxon>Tylenchina</taxon>
        <taxon>Tylenchomorpha</taxon>
        <taxon>Sphaerularioidea</taxon>
        <taxon>Anguinidae</taxon>
        <taxon>Anguininae</taxon>
        <taxon>Ditylenchus</taxon>
    </lineage>
</organism>
<dbReference type="PANTHER" id="PTHR43157">
    <property type="entry name" value="PHOSPHATIDYLINOSITOL-GLYCAN BIOSYNTHESIS CLASS F PROTEIN-RELATED"/>
    <property type="match status" value="1"/>
</dbReference>
<keyword evidence="1" id="KW-0560">Oxidoreductase</keyword>
<name>A0AAD4MJS8_9BILA</name>
<dbReference type="Pfam" id="PF00106">
    <property type="entry name" value="adh_short"/>
    <property type="match status" value="1"/>
</dbReference>
<dbReference type="Gene3D" id="3.40.50.720">
    <property type="entry name" value="NAD(P)-binding Rossmann-like Domain"/>
    <property type="match status" value="1"/>
</dbReference>
<reference evidence="2" key="1">
    <citation type="submission" date="2022-01" db="EMBL/GenBank/DDBJ databases">
        <title>Genome Sequence Resource for Two Populations of Ditylenchus destructor, the Migratory Endoparasitic Phytonematode.</title>
        <authorList>
            <person name="Zhang H."/>
            <person name="Lin R."/>
            <person name="Xie B."/>
        </authorList>
    </citation>
    <scope>NUCLEOTIDE SEQUENCE</scope>
    <source>
        <strain evidence="2">BazhouSP</strain>
    </source>
</reference>
<accession>A0AAD4MJS8</accession>
<dbReference type="SUPFAM" id="SSF51735">
    <property type="entry name" value="NAD(P)-binding Rossmann-fold domains"/>
    <property type="match status" value="1"/>
</dbReference>
<dbReference type="GO" id="GO:0016491">
    <property type="term" value="F:oxidoreductase activity"/>
    <property type="evidence" value="ECO:0007669"/>
    <property type="project" value="UniProtKB-KW"/>
</dbReference>